<evidence type="ECO:0000256" key="4">
    <source>
        <dbReference type="ARBA" id="ARBA00022571"/>
    </source>
</evidence>
<evidence type="ECO:0000256" key="2">
    <source>
        <dbReference type="ARBA" id="ARBA00004941"/>
    </source>
</evidence>
<reference evidence="11" key="1">
    <citation type="journal article" date="2019" name="Int. J. Syst. Evol. Microbiol.">
        <title>The Global Catalogue of Microorganisms (GCM) 10K type strain sequencing project: providing services to taxonomists for standard genome sequencing and annotation.</title>
        <authorList>
            <consortium name="The Broad Institute Genomics Platform"/>
            <consortium name="The Broad Institute Genome Sequencing Center for Infectious Disease"/>
            <person name="Wu L."/>
            <person name="Ma J."/>
        </authorList>
    </citation>
    <scope>NUCLEOTIDE SEQUENCE [LARGE SCALE GENOMIC DNA]</scope>
    <source>
        <strain evidence="11">CGMCC 1.12766</strain>
    </source>
</reference>
<keyword evidence="5 6" id="KW-0456">Lyase</keyword>
<evidence type="ECO:0000259" key="9">
    <source>
        <dbReference type="Pfam" id="PF14698"/>
    </source>
</evidence>
<keyword evidence="6" id="KW-0963">Cytoplasm</keyword>
<feature type="compositionally biased region" description="Polar residues" evidence="7">
    <location>
        <begin position="1"/>
        <end position="12"/>
    </location>
</feature>
<dbReference type="InterPro" id="IPR008948">
    <property type="entry name" value="L-Aspartase-like"/>
</dbReference>
<gene>
    <name evidence="6 10" type="primary">argH</name>
    <name evidence="10" type="ORF">GCM10007420_24700</name>
</gene>
<comment type="similarity">
    <text evidence="6">Belongs to the lyase 1 family. Argininosuccinate lyase subfamily.</text>
</comment>
<feature type="domain" description="Fumarate lyase N-terminal" evidence="8">
    <location>
        <begin position="20"/>
        <end position="314"/>
    </location>
</feature>
<dbReference type="EMBL" id="BMFS01000013">
    <property type="protein sequence ID" value="GGH07060.1"/>
    <property type="molecule type" value="Genomic_DNA"/>
</dbReference>
<keyword evidence="6" id="KW-0028">Amino-acid biosynthesis</keyword>
<dbReference type="PRINTS" id="PR00149">
    <property type="entry name" value="FUMRATELYASE"/>
</dbReference>
<dbReference type="GO" id="GO:0016829">
    <property type="term" value="F:lyase activity"/>
    <property type="evidence" value="ECO:0007669"/>
    <property type="project" value="UniProtKB-KW"/>
</dbReference>
<dbReference type="HAMAP" id="MF_00006">
    <property type="entry name" value="Arg_succ_lyase"/>
    <property type="match status" value="1"/>
</dbReference>
<dbReference type="RefSeq" id="WP_233351859.1">
    <property type="nucleotide sequence ID" value="NZ_BMFS01000013.1"/>
</dbReference>
<sequence length="473" mass="51076">MSTSDIPSNRPGSGTDMWGGRFSGGPSAVLQAINASVDIDQRLAEQDIDGSLAHAAMLAACGIISSQDARDISAGLEAIRTDIRAGKFSWSAALEDVHMNVEAALKERIGAPAGRLHTARSRNDQVATDFRLWLRETCARMEDGLRAYQRALVAQAEAHADWVMPGFTHLQTAQPVSLGHHLLCWVEAAERDIGRFEDCRKRLNESPLGAAALAGTAFPIDREMTAKALGFDRPMANSLDAVSSRDFALEALSAATIAAVNLSRFAEEIVLWTSRRFGFAKLTDAFSTGSSIMPQKRNPDAAELVRAKPGRISGALQGLIIVCKGLPLAYSKDLQEDKALVFTAFDDLELAIAAMAGMAADLSFNRKAMEEAAGEAYSDATDLADYVVRELGLPFRDAHHIAGSVVKAAEARGVTLSQLPLEVFQSVEPRIDETVFTVLTARASMESRTSYGGTAPVRVREQCALWRERLAQE</sequence>
<dbReference type="Proteomes" id="UP000648722">
    <property type="component" value="Unassembled WGS sequence"/>
</dbReference>
<organism evidence="10 11">
    <name type="scientific">Glycocaulis albus</name>
    <dbReference type="NCBI Taxonomy" id="1382801"/>
    <lineage>
        <taxon>Bacteria</taxon>
        <taxon>Pseudomonadati</taxon>
        <taxon>Pseudomonadota</taxon>
        <taxon>Alphaproteobacteria</taxon>
        <taxon>Maricaulales</taxon>
        <taxon>Maricaulaceae</taxon>
        <taxon>Glycocaulis</taxon>
    </lineage>
</organism>
<keyword evidence="11" id="KW-1185">Reference proteome</keyword>
<dbReference type="NCBIfam" id="TIGR00838">
    <property type="entry name" value="argH"/>
    <property type="match status" value="1"/>
</dbReference>
<keyword evidence="4 6" id="KW-0055">Arginine biosynthesis</keyword>
<dbReference type="InterPro" id="IPR000362">
    <property type="entry name" value="Fumarate_lyase_fam"/>
</dbReference>
<evidence type="ECO:0000256" key="5">
    <source>
        <dbReference type="ARBA" id="ARBA00023239"/>
    </source>
</evidence>
<comment type="caution">
    <text evidence="10">The sequence shown here is derived from an EMBL/GenBank/DDBJ whole genome shotgun (WGS) entry which is preliminary data.</text>
</comment>
<dbReference type="CDD" id="cd01359">
    <property type="entry name" value="Argininosuccinate_lyase"/>
    <property type="match status" value="1"/>
</dbReference>
<dbReference type="InterPro" id="IPR024083">
    <property type="entry name" value="Fumarase/histidase_N"/>
</dbReference>
<evidence type="ECO:0000259" key="8">
    <source>
        <dbReference type="Pfam" id="PF00206"/>
    </source>
</evidence>
<evidence type="ECO:0000256" key="7">
    <source>
        <dbReference type="SAM" id="MobiDB-lite"/>
    </source>
</evidence>
<dbReference type="InterPro" id="IPR022761">
    <property type="entry name" value="Fumarate_lyase_N"/>
</dbReference>
<dbReference type="InterPro" id="IPR009049">
    <property type="entry name" value="Argininosuccinate_lyase"/>
</dbReference>
<feature type="region of interest" description="Disordered" evidence="7">
    <location>
        <begin position="1"/>
        <end position="21"/>
    </location>
</feature>
<dbReference type="PANTHER" id="PTHR43814:SF1">
    <property type="entry name" value="ARGININOSUCCINATE LYASE"/>
    <property type="match status" value="1"/>
</dbReference>
<dbReference type="Gene3D" id="1.10.40.30">
    <property type="entry name" value="Fumarase/aspartase (C-terminal domain)"/>
    <property type="match status" value="1"/>
</dbReference>
<dbReference type="PANTHER" id="PTHR43814">
    <property type="entry name" value="ARGININOSUCCINATE LYASE"/>
    <property type="match status" value="1"/>
</dbReference>
<comment type="pathway">
    <text evidence="2 6">Amino-acid biosynthesis; L-arginine biosynthesis; L-arginine from L-ornithine and carbamoyl phosphate: step 3/3.</text>
</comment>
<evidence type="ECO:0000256" key="1">
    <source>
        <dbReference type="ARBA" id="ARBA00000985"/>
    </source>
</evidence>
<dbReference type="SUPFAM" id="SSF48557">
    <property type="entry name" value="L-aspartase-like"/>
    <property type="match status" value="1"/>
</dbReference>
<evidence type="ECO:0000256" key="3">
    <source>
        <dbReference type="ARBA" id="ARBA00012338"/>
    </source>
</evidence>
<dbReference type="Gene3D" id="1.10.275.10">
    <property type="entry name" value="Fumarase/aspartase (N-terminal domain)"/>
    <property type="match status" value="1"/>
</dbReference>
<dbReference type="InterPro" id="IPR020557">
    <property type="entry name" value="Fumarate_lyase_CS"/>
</dbReference>
<evidence type="ECO:0000256" key="6">
    <source>
        <dbReference type="HAMAP-Rule" id="MF_00006"/>
    </source>
</evidence>
<comment type="subcellular location">
    <subcellularLocation>
        <location evidence="6">Cytoplasm</location>
    </subcellularLocation>
</comment>
<evidence type="ECO:0000313" key="11">
    <source>
        <dbReference type="Proteomes" id="UP000648722"/>
    </source>
</evidence>
<dbReference type="EC" id="4.3.2.1" evidence="3 6"/>
<evidence type="ECO:0000313" key="10">
    <source>
        <dbReference type="EMBL" id="GGH07060.1"/>
    </source>
</evidence>
<dbReference type="InterPro" id="IPR029419">
    <property type="entry name" value="Arg_succ_lyase_C"/>
</dbReference>
<feature type="domain" description="Argininosuccinate lyase C-terminal" evidence="9">
    <location>
        <begin position="377"/>
        <end position="446"/>
    </location>
</feature>
<dbReference type="PROSITE" id="PS00163">
    <property type="entry name" value="FUMARATE_LYASES"/>
    <property type="match status" value="1"/>
</dbReference>
<comment type="catalytic activity">
    <reaction evidence="1 6">
        <text>2-(N(omega)-L-arginino)succinate = fumarate + L-arginine</text>
        <dbReference type="Rhea" id="RHEA:24020"/>
        <dbReference type="ChEBI" id="CHEBI:29806"/>
        <dbReference type="ChEBI" id="CHEBI:32682"/>
        <dbReference type="ChEBI" id="CHEBI:57472"/>
        <dbReference type="EC" id="4.3.2.1"/>
    </reaction>
</comment>
<dbReference type="Gene3D" id="1.20.200.10">
    <property type="entry name" value="Fumarase/aspartase (Central domain)"/>
    <property type="match status" value="1"/>
</dbReference>
<dbReference type="PRINTS" id="PR00145">
    <property type="entry name" value="ARGSUCLYASE"/>
</dbReference>
<name>A0ABQ1XZG2_9PROT</name>
<dbReference type="Pfam" id="PF00206">
    <property type="entry name" value="Lyase_1"/>
    <property type="match status" value="1"/>
</dbReference>
<proteinExistence type="inferred from homology"/>
<accession>A0ABQ1XZG2</accession>
<dbReference type="Pfam" id="PF14698">
    <property type="entry name" value="ASL_C2"/>
    <property type="match status" value="1"/>
</dbReference>
<protein>
    <recommendedName>
        <fullName evidence="3 6">Argininosuccinate lyase</fullName>
        <shortName evidence="6">ASAL</shortName>
        <ecNumber evidence="3 6">4.3.2.1</ecNumber>
    </recommendedName>
    <alternativeName>
        <fullName evidence="6">Arginosuccinase</fullName>
    </alternativeName>
</protein>